<proteinExistence type="predicted"/>
<dbReference type="EMBL" id="KN824411">
    <property type="protein sequence ID" value="KIM20721.1"/>
    <property type="molecule type" value="Genomic_DNA"/>
</dbReference>
<dbReference type="InterPro" id="IPR050863">
    <property type="entry name" value="CenT-Element_Derived"/>
</dbReference>
<feature type="domain" description="DDE-1" evidence="1">
    <location>
        <begin position="129"/>
        <end position="293"/>
    </location>
</feature>
<dbReference type="Proteomes" id="UP000054097">
    <property type="component" value="Unassembled WGS sequence"/>
</dbReference>
<dbReference type="PANTHER" id="PTHR19303">
    <property type="entry name" value="TRANSPOSON"/>
    <property type="match status" value="1"/>
</dbReference>
<evidence type="ECO:0000313" key="2">
    <source>
        <dbReference type="EMBL" id="KIM20721.1"/>
    </source>
</evidence>
<dbReference type="GO" id="GO:0005634">
    <property type="term" value="C:nucleus"/>
    <property type="evidence" value="ECO:0007669"/>
    <property type="project" value="TreeGrafter"/>
</dbReference>
<dbReference type="STRING" id="933852.A0A0C3AN86"/>
<reference evidence="2 3" key="1">
    <citation type="submission" date="2014-04" db="EMBL/GenBank/DDBJ databases">
        <authorList>
            <consortium name="DOE Joint Genome Institute"/>
            <person name="Kuo A."/>
            <person name="Zuccaro A."/>
            <person name="Kohler A."/>
            <person name="Nagy L.G."/>
            <person name="Floudas D."/>
            <person name="Copeland A."/>
            <person name="Barry K.W."/>
            <person name="Cichocki N."/>
            <person name="Veneault-Fourrey C."/>
            <person name="LaButti K."/>
            <person name="Lindquist E.A."/>
            <person name="Lipzen A."/>
            <person name="Lundell T."/>
            <person name="Morin E."/>
            <person name="Murat C."/>
            <person name="Sun H."/>
            <person name="Tunlid A."/>
            <person name="Henrissat B."/>
            <person name="Grigoriev I.V."/>
            <person name="Hibbett D.S."/>
            <person name="Martin F."/>
            <person name="Nordberg H.P."/>
            <person name="Cantor M.N."/>
            <person name="Hua S.X."/>
        </authorList>
    </citation>
    <scope>NUCLEOTIDE SEQUENCE [LARGE SCALE GENOMIC DNA]</scope>
    <source>
        <strain evidence="2 3">MAFF 305830</strain>
    </source>
</reference>
<dbReference type="AlphaFoldDB" id="A0A0C3AN86"/>
<dbReference type="Pfam" id="PF03184">
    <property type="entry name" value="DDE_1"/>
    <property type="match status" value="1"/>
</dbReference>
<feature type="non-terminal residue" evidence="2">
    <location>
        <position position="312"/>
    </location>
</feature>
<evidence type="ECO:0000259" key="1">
    <source>
        <dbReference type="Pfam" id="PF03184"/>
    </source>
</evidence>
<dbReference type="OrthoDB" id="3265672at2759"/>
<sequence length="312" mass="35149">MDNPAAITIADAARLYNVPPKTLGYRRRGGKPKNQAHESQQLLTKIQEDVLVLYCQNRGWRHEPVDLEELRQLAQQLCGDKPGKKWHIGFFNCHPEIKRRWAKAGESKRANGLNRANTKDPKITADESRKMVTILECVNAIGYAIGPLVIHAGKEKDLEWIRQNPCKASIAASPKGWTDAEIAYEWLRDVFDPQTSEIAKGSTRLLILDGHNSHCTIKLAFYAAKRNIIIFQLPPHTTHRLQPLDVGVFGPLSLAWQKIVREWAKNGYVVRKNNLISLYSLAREKALTATIISAAFRSCGIEPFDPSVVTEE</sequence>
<dbReference type="GO" id="GO:0003677">
    <property type="term" value="F:DNA binding"/>
    <property type="evidence" value="ECO:0007669"/>
    <property type="project" value="TreeGrafter"/>
</dbReference>
<dbReference type="PANTHER" id="PTHR19303:SF74">
    <property type="entry name" value="POGO TRANSPOSABLE ELEMENT WITH KRAB DOMAIN"/>
    <property type="match status" value="1"/>
</dbReference>
<gene>
    <name evidence="2" type="ORF">M408DRAFT_81549</name>
</gene>
<protein>
    <recommendedName>
        <fullName evidence="1">DDE-1 domain-containing protein</fullName>
    </recommendedName>
</protein>
<dbReference type="HOGENOM" id="CLU_013929_4_2_1"/>
<accession>A0A0C3AN86</accession>
<organism evidence="2 3">
    <name type="scientific">Serendipita vermifera MAFF 305830</name>
    <dbReference type="NCBI Taxonomy" id="933852"/>
    <lineage>
        <taxon>Eukaryota</taxon>
        <taxon>Fungi</taxon>
        <taxon>Dikarya</taxon>
        <taxon>Basidiomycota</taxon>
        <taxon>Agaricomycotina</taxon>
        <taxon>Agaricomycetes</taxon>
        <taxon>Sebacinales</taxon>
        <taxon>Serendipitaceae</taxon>
        <taxon>Serendipita</taxon>
    </lineage>
</organism>
<dbReference type="InterPro" id="IPR004875">
    <property type="entry name" value="DDE_SF_endonuclease_dom"/>
</dbReference>
<keyword evidence="3" id="KW-1185">Reference proteome</keyword>
<reference evidence="3" key="2">
    <citation type="submission" date="2015-01" db="EMBL/GenBank/DDBJ databases">
        <title>Evolutionary Origins and Diversification of the Mycorrhizal Mutualists.</title>
        <authorList>
            <consortium name="DOE Joint Genome Institute"/>
            <consortium name="Mycorrhizal Genomics Consortium"/>
            <person name="Kohler A."/>
            <person name="Kuo A."/>
            <person name="Nagy L.G."/>
            <person name="Floudas D."/>
            <person name="Copeland A."/>
            <person name="Barry K.W."/>
            <person name="Cichocki N."/>
            <person name="Veneault-Fourrey C."/>
            <person name="LaButti K."/>
            <person name="Lindquist E.A."/>
            <person name="Lipzen A."/>
            <person name="Lundell T."/>
            <person name="Morin E."/>
            <person name="Murat C."/>
            <person name="Riley R."/>
            <person name="Ohm R."/>
            <person name="Sun H."/>
            <person name="Tunlid A."/>
            <person name="Henrissat B."/>
            <person name="Grigoriev I.V."/>
            <person name="Hibbett D.S."/>
            <person name="Martin F."/>
        </authorList>
    </citation>
    <scope>NUCLEOTIDE SEQUENCE [LARGE SCALE GENOMIC DNA]</scope>
    <source>
        <strain evidence="3">MAFF 305830</strain>
    </source>
</reference>
<evidence type="ECO:0000313" key="3">
    <source>
        <dbReference type="Proteomes" id="UP000054097"/>
    </source>
</evidence>
<name>A0A0C3AN86_SERVB</name>